<evidence type="ECO:0000256" key="1">
    <source>
        <dbReference type="SAM" id="Phobius"/>
    </source>
</evidence>
<dbReference type="Pfam" id="PF14126">
    <property type="entry name" value="DUF4293"/>
    <property type="match status" value="1"/>
</dbReference>
<feature type="transmembrane region" description="Helical" evidence="1">
    <location>
        <begin position="55"/>
        <end position="78"/>
    </location>
</feature>
<keyword evidence="1" id="KW-1133">Transmembrane helix</keyword>
<protein>
    <submittedName>
        <fullName evidence="2">DUF4293 domain-containing protein</fullName>
    </submittedName>
</protein>
<gene>
    <name evidence="2" type="ORF">DDZ16_19345</name>
</gene>
<sequence>MIQRIQSIFLLVAAILSGSLFFLSMAEMANMEDLYELTWRGIYEVEAEGAAQLVMPGWALSILTGLTTLVSLITIFLFKKRLIQIRLCALNLGFLLGLSGMIYYMGKTGAKELRATELSFNWPLVLPLVAMVFVYLALRAIGKDEALIRSMDRIR</sequence>
<dbReference type="EMBL" id="QEWP01000027">
    <property type="protein sequence ID" value="PWD97710.1"/>
    <property type="molecule type" value="Genomic_DNA"/>
</dbReference>
<reference evidence="2 3" key="1">
    <citation type="submission" date="2018-05" db="EMBL/GenBank/DDBJ databases">
        <title>Marinilabilia rubrum sp. nov., isolated from saltern sediment.</title>
        <authorList>
            <person name="Zhang R."/>
        </authorList>
    </citation>
    <scope>NUCLEOTIDE SEQUENCE [LARGE SCALE GENOMIC DNA]</scope>
    <source>
        <strain evidence="2 3">WTE16</strain>
    </source>
</reference>
<name>A0A2U2B3S4_9BACT</name>
<dbReference type="Proteomes" id="UP000244956">
    <property type="component" value="Unassembled WGS sequence"/>
</dbReference>
<keyword evidence="3" id="KW-1185">Reference proteome</keyword>
<dbReference type="InterPro" id="IPR025635">
    <property type="entry name" value="DUF4293"/>
</dbReference>
<keyword evidence="1" id="KW-0812">Transmembrane</keyword>
<organism evidence="2 3">
    <name type="scientific">Marinilabilia rubra</name>
    <dbReference type="NCBI Taxonomy" id="2162893"/>
    <lineage>
        <taxon>Bacteria</taxon>
        <taxon>Pseudomonadati</taxon>
        <taxon>Bacteroidota</taxon>
        <taxon>Bacteroidia</taxon>
        <taxon>Marinilabiliales</taxon>
        <taxon>Marinilabiliaceae</taxon>
        <taxon>Marinilabilia</taxon>
    </lineage>
</organism>
<dbReference type="OrthoDB" id="594989at2"/>
<feature type="transmembrane region" description="Helical" evidence="1">
    <location>
        <begin position="124"/>
        <end position="141"/>
    </location>
</feature>
<proteinExistence type="predicted"/>
<feature type="transmembrane region" description="Helical" evidence="1">
    <location>
        <begin position="85"/>
        <end position="104"/>
    </location>
</feature>
<evidence type="ECO:0000313" key="2">
    <source>
        <dbReference type="EMBL" id="PWD97710.1"/>
    </source>
</evidence>
<keyword evidence="1" id="KW-0472">Membrane</keyword>
<accession>A0A2U2B3S4</accession>
<dbReference type="AlphaFoldDB" id="A0A2U2B3S4"/>
<evidence type="ECO:0000313" key="3">
    <source>
        <dbReference type="Proteomes" id="UP000244956"/>
    </source>
</evidence>
<comment type="caution">
    <text evidence="2">The sequence shown here is derived from an EMBL/GenBank/DDBJ whole genome shotgun (WGS) entry which is preliminary data.</text>
</comment>
<dbReference type="RefSeq" id="WP_109266127.1">
    <property type="nucleotide sequence ID" value="NZ_QEWP01000027.1"/>
</dbReference>